<keyword evidence="3" id="KW-1185">Reference proteome</keyword>
<dbReference type="SMART" id="SM00871">
    <property type="entry name" value="AraC_E_bind"/>
    <property type="match status" value="1"/>
</dbReference>
<feature type="domain" description="AraC effector-binding" evidence="1">
    <location>
        <begin position="1"/>
        <end position="159"/>
    </location>
</feature>
<evidence type="ECO:0000259" key="1">
    <source>
        <dbReference type="SMART" id="SM00871"/>
    </source>
</evidence>
<sequence>MQPQIRTLSPKKLIGQRLQMSIAKNLTFELWSRFMPRRKELENAIGSNLYSLQVYDSKLDIKDFNPSTLFDKWAAIEVSDLDNVPVEMESLELAGGLYAVFLYKGKPSDFAPTFNYIFNEWLPNSEFELDNNRPHFEILGEKYKNNDPDSEEEVWVPIRKKS</sequence>
<dbReference type="HOGENOM" id="CLU_108864_0_0_10"/>
<dbReference type="EMBL" id="CP003349">
    <property type="protein sequence ID" value="AFD07871.1"/>
    <property type="molecule type" value="Genomic_DNA"/>
</dbReference>
<protein>
    <recommendedName>
        <fullName evidence="1">AraC effector-binding domain-containing protein</fullName>
    </recommendedName>
</protein>
<dbReference type="AlphaFoldDB" id="H8KS83"/>
<dbReference type="InterPro" id="IPR011256">
    <property type="entry name" value="Reg_factor_effector_dom_sf"/>
</dbReference>
<organism evidence="2 3">
    <name type="scientific">Solitalea canadensis (strain ATCC 29591 / DSM 3403 / JCM 21819 / LMG 8368 / NBRC 15130 / NCIMB 12057 / USAM 9D)</name>
    <name type="common">Flexibacter canadensis</name>
    <dbReference type="NCBI Taxonomy" id="929556"/>
    <lineage>
        <taxon>Bacteria</taxon>
        <taxon>Pseudomonadati</taxon>
        <taxon>Bacteroidota</taxon>
        <taxon>Sphingobacteriia</taxon>
        <taxon>Sphingobacteriales</taxon>
        <taxon>Sphingobacteriaceae</taxon>
        <taxon>Solitalea</taxon>
    </lineage>
</organism>
<proteinExistence type="predicted"/>
<dbReference type="Gene3D" id="3.20.80.10">
    <property type="entry name" value="Regulatory factor, effector binding domain"/>
    <property type="match status" value="1"/>
</dbReference>
<evidence type="ECO:0000313" key="2">
    <source>
        <dbReference type="EMBL" id="AFD07871.1"/>
    </source>
</evidence>
<dbReference type="eggNOG" id="COG3708">
    <property type="taxonomic scope" value="Bacteria"/>
</dbReference>
<gene>
    <name evidence="2" type="ordered locus">Solca_2846</name>
</gene>
<dbReference type="Proteomes" id="UP000007590">
    <property type="component" value="Chromosome"/>
</dbReference>
<dbReference type="RefSeq" id="WP_014681098.1">
    <property type="nucleotide sequence ID" value="NC_017770.1"/>
</dbReference>
<dbReference type="Pfam" id="PF06445">
    <property type="entry name" value="GyrI-like"/>
    <property type="match status" value="1"/>
</dbReference>
<accession>H8KS83</accession>
<dbReference type="SUPFAM" id="SSF55136">
    <property type="entry name" value="Probable bacterial effector-binding domain"/>
    <property type="match status" value="1"/>
</dbReference>
<dbReference type="InterPro" id="IPR029442">
    <property type="entry name" value="GyrI-like"/>
</dbReference>
<reference evidence="2" key="1">
    <citation type="submission" date="2012-02" db="EMBL/GenBank/DDBJ databases">
        <title>The complete genome of Solitalea canadensis DSM 3403.</title>
        <authorList>
            <consortium name="US DOE Joint Genome Institute (JGI-PGF)"/>
            <person name="Lucas S."/>
            <person name="Copeland A."/>
            <person name="Lapidus A."/>
            <person name="Glavina del Rio T."/>
            <person name="Dalin E."/>
            <person name="Tice H."/>
            <person name="Bruce D."/>
            <person name="Goodwin L."/>
            <person name="Pitluck S."/>
            <person name="Peters L."/>
            <person name="Ovchinnikova G."/>
            <person name="Lu M."/>
            <person name="Kyrpides N."/>
            <person name="Mavromatis K."/>
            <person name="Ivanova N."/>
            <person name="Brettin T."/>
            <person name="Detter J.C."/>
            <person name="Han C."/>
            <person name="Larimer F."/>
            <person name="Land M."/>
            <person name="Hauser L."/>
            <person name="Markowitz V."/>
            <person name="Cheng J.-F."/>
            <person name="Hugenholtz P."/>
            <person name="Woyke T."/>
            <person name="Wu D."/>
            <person name="Spring S."/>
            <person name="Schroeder M."/>
            <person name="Kopitz M."/>
            <person name="Brambilla E."/>
            <person name="Klenk H.-P."/>
            <person name="Eisen J.A."/>
        </authorList>
    </citation>
    <scope>NUCLEOTIDE SEQUENCE</scope>
    <source>
        <strain evidence="2">DSM 3403</strain>
    </source>
</reference>
<dbReference type="InterPro" id="IPR010499">
    <property type="entry name" value="AraC_E-bd"/>
</dbReference>
<dbReference type="KEGG" id="scn:Solca_2846"/>
<dbReference type="OrthoDB" id="8560232at2"/>
<evidence type="ECO:0000313" key="3">
    <source>
        <dbReference type="Proteomes" id="UP000007590"/>
    </source>
</evidence>
<dbReference type="STRING" id="929556.Solca_2846"/>
<name>H8KS83_SOLCM</name>